<protein>
    <recommendedName>
        <fullName evidence="3">F-box domain-containing protein</fullName>
    </recommendedName>
</protein>
<comment type="caution">
    <text evidence="1">The sequence shown here is derived from an EMBL/GenBank/DDBJ whole genome shotgun (WGS) entry which is preliminary data.</text>
</comment>
<gene>
    <name evidence="1" type="ORF">A0H81_10957</name>
</gene>
<dbReference type="OrthoDB" id="2802122at2759"/>
<dbReference type="SUPFAM" id="SSF52047">
    <property type="entry name" value="RNI-like"/>
    <property type="match status" value="1"/>
</dbReference>
<dbReference type="Proteomes" id="UP000092993">
    <property type="component" value="Unassembled WGS sequence"/>
</dbReference>
<dbReference type="EMBL" id="LUGG01000018">
    <property type="protein sequence ID" value="OBZ69190.1"/>
    <property type="molecule type" value="Genomic_DNA"/>
</dbReference>
<organism evidence="1 2">
    <name type="scientific">Grifola frondosa</name>
    <name type="common">Maitake</name>
    <name type="synonym">Polyporus frondosus</name>
    <dbReference type="NCBI Taxonomy" id="5627"/>
    <lineage>
        <taxon>Eukaryota</taxon>
        <taxon>Fungi</taxon>
        <taxon>Dikarya</taxon>
        <taxon>Basidiomycota</taxon>
        <taxon>Agaricomycotina</taxon>
        <taxon>Agaricomycetes</taxon>
        <taxon>Polyporales</taxon>
        <taxon>Grifolaceae</taxon>
        <taxon>Grifola</taxon>
    </lineage>
</organism>
<dbReference type="STRING" id="5627.A0A1C7LWW8"/>
<evidence type="ECO:0000313" key="2">
    <source>
        <dbReference type="Proteomes" id="UP000092993"/>
    </source>
</evidence>
<reference evidence="1 2" key="1">
    <citation type="submission" date="2016-03" db="EMBL/GenBank/DDBJ databases">
        <title>Whole genome sequencing of Grifola frondosa 9006-11.</title>
        <authorList>
            <person name="Min B."/>
            <person name="Park H."/>
            <person name="Kim J.-G."/>
            <person name="Cho H."/>
            <person name="Oh Y.-L."/>
            <person name="Kong W.-S."/>
            <person name="Choi I.-G."/>
        </authorList>
    </citation>
    <scope>NUCLEOTIDE SEQUENCE [LARGE SCALE GENOMIC DNA]</scope>
    <source>
        <strain evidence="1 2">9006-11</strain>
    </source>
</reference>
<accession>A0A1C7LWW8</accession>
<dbReference type="AlphaFoldDB" id="A0A1C7LWW8"/>
<proteinExistence type="predicted"/>
<keyword evidence="2" id="KW-1185">Reference proteome</keyword>
<name>A0A1C7LWW8_GRIFR</name>
<sequence>MPFDNLIKLQRFLQALVLMPHLPQELIDETIGHLWDDFPSLLSCSLSCRAWLPSARTHIFRDQFLASAGDCDRFEQLLEASSDIAGYVRKLSVSEPQNVFYAEAWIGRLPSLMAKLENLEHIEFAKLHWSSQNMPRAYANGASIFPVLARVRCIILSDVSFDTVAEVYDLLAQSPNLRDLCYRRISCQGTTSYMVDASVRLDCRNRVPPRLRSLLLDAWTSAGTVIEWFLAANELELRSLVVRWRDHGNINVLSRLLRACAASLEHLQIEFPSTMTEPGDLNLTYNKALRVLHIDGLA</sequence>
<evidence type="ECO:0008006" key="3">
    <source>
        <dbReference type="Google" id="ProtNLM"/>
    </source>
</evidence>
<evidence type="ECO:0000313" key="1">
    <source>
        <dbReference type="EMBL" id="OBZ69190.1"/>
    </source>
</evidence>